<protein>
    <submittedName>
        <fullName evidence="2">Uncharacterized protein</fullName>
    </submittedName>
</protein>
<evidence type="ECO:0000313" key="2">
    <source>
        <dbReference type="EMBL" id="MCS5736860.1"/>
    </source>
</evidence>
<feature type="non-terminal residue" evidence="2">
    <location>
        <position position="287"/>
    </location>
</feature>
<comment type="caution">
    <text evidence="2">The sequence shown here is derived from an EMBL/GenBank/DDBJ whole genome shotgun (WGS) entry which is preliminary data.</text>
</comment>
<dbReference type="RefSeq" id="WP_259543057.1">
    <property type="nucleotide sequence ID" value="NZ_JANLCJ010000231.1"/>
</dbReference>
<proteinExistence type="predicted"/>
<evidence type="ECO:0000313" key="3">
    <source>
        <dbReference type="Proteomes" id="UP001165586"/>
    </source>
</evidence>
<reference evidence="2" key="1">
    <citation type="submission" date="2022-08" db="EMBL/GenBank/DDBJ databases">
        <authorList>
            <person name="Deng Y."/>
            <person name="Han X.-F."/>
            <person name="Zhang Y.-Q."/>
        </authorList>
    </citation>
    <scope>NUCLEOTIDE SEQUENCE</scope>
    <source>
        <strain evidence="2">CPCC 203386</strain>
    </source>
</reference>
<dbReference type="Gene3D" id="3.40.50.1010">
    <property type="entry name" value="5'-nuclease"/>
    <property type="match status" value="1"/>
</dbReference>
<name>A0ABT2HA78_9MICO</name>
<organism evidence="2 3">
    <name type="scientific">Herbiconiux daphne</name>
    <dbReference type="NCBI Taxonomy" id="2970914"/>
    <lineage>
        <taxon>Bacteria</taxon>
        <taxon>Bacillati</taxon>
        <taxon>Actinomycetota</taxon>
        <taxon>Actinomycetes</taxon>
        <taxon>Micrococcales</taxon>
        <taxon>Microbacteriaceae</taxon>
        <taxon>Herbiconiux</taxon>
    </lineage>
</organism>
<feature type="compositionally biased region" description="Polar residues" evidence="1">
    <location>
        <begin position="1"/>
        <end position="16"/>
    </location>
</feature>
<feature type="compositionally biased region" description="Basic and acidic residues" evidence="1">
    <location>
        <begin position="41"/>
        <end position="53"/>
    </location>
</feature>
<gene>
    <name evidence="2" type="ORF">N1032_24315</name>
</gene>
<evidence type="ECO:0000256" key="1">
    <source>
        <dbReference type="SAM" id="MobiDB-lite"/>
    </source>
</evidence>
<dbReference type="SUPFAM" id="SSF88723">
    <property type="entry name" value="PIN domain-like"/>
    <property type="match status" value="1"/>
</dbReference>
<dbReference type="InterPro" id="IPR029060">
    <property type="entry name" value="PIN-like_dom_sf"/>
</dbReference>
<keyword evidence="3" id="KW-1185">Reference proteome</keyword>
<feature type="compositionally biased region" description="Basic and acidic residues" evidence="1">
    <location>
        <begin position="17"/>
        <end position="26"/>
    </location>
</feature>
<accession>A0ABT2HA78</accession>
<sequence length="287" mass="33037">MKIAEQQQNQKSLSKTTHQECEHESQPDVEVLVSQTPYVEQKQDSEQEQQDVEKHPVDQAYEMYLTQTLPQQRTTGLQLLSTLQPQQRNPLPSWTRLNLCPQVSKDKTYEIALIDSDVLRYELGAITTNHAFVKGYRIPAAAEFIQKRCEEKVLRINAATGGVKHMCVFSGSGNFRFGVASVQKYKGNRDGFEKPEHWITVNDYLKETQPHVVVNGREADDYLAERQRRTGNTIICTRDKDLLVTPGWHYRWSCGENQPEVPPHFVSELEAWRNFFIQILTGDTTDN</sequence>
<feature type="region of interest" description="Disordered" evidence="1">
    <location>
        <begin position="1"/>
        <end position="53"/>
    </location>
</feature>
<dbReference type="Proteomes" id="UP001165586">
    <property type="component" value="Unassembled WGS sequence"/>
</dbReference>
<dbReference type="EMBL" id="JANLCJ010000231">
    <property type="protein sequence ID" value="MCS5736860.1"/>
    <property type="molecule type" value="Genomic_DNA"/>
</dbReference>